<dbReference type="EMBL" id="JBITPR010000018">
    <property type="protein sequence ID" value="MFI7869901.1"/>
    <property type="molecule type" value="Genomic_DNA"/>
</dbReference>
<feature type="compositionally biased region" description="Low complexity" evidence="1">
    <location>
        <begin position="37"/>
        <end position="61"/>
    </location>
</feature>
<evidence type="ECO:0000313" key="3">
    <source>
        <dbReference type="EMBL" id="MFI7869901.1"/>
    </source>
</evidence>
<feature type="compositionally biased region" description="Low complexity" evidence="1">
    <location>
        <begin position="171"/>
        <end position="205"/>
    </location>
</feature>
<feature type="compositionally biased region" description="Polar residues" evidence="1">
    <location>
        <begin position="273"/>
        <end position="282"/>
    </location>
</feature>
<evidence type="ECO:0000313" key="4">
    <source>
        <dbReference type="Proteomes" id="UP001614264"/>
    </source>
</evidence>
<protein>
    <recommendedName>
        <fullName evidence="5">Secreted protein</fullName>
    </recommendedName>
</protein>
<feature type="region of interest" description="Disordered" evidence="1">
    <location>
        <begin position="24"/>
        <end position="76"/>
    </location>
</feature>
<comment type="caution">
    <text evidence="3">The sequence shown here is derived from an EMBL/GenBank/DDBJ whole genome shotgun (WGS) entry which is preliminary data.</text>
</comment>
<reference evidence="3 4" key="1">
    <citation type="submission" date="2024-07" db="EMBL/GenBank/DDBJ databases">
        <title>Whole genome sequencing of Prodigiosin pigment-producing Streptomyces salinarius isolated from rhizosphere soil of Arachis hypogaea.</title>
        <authorList>
            <person name="Vidhya A."/>
            <person name="Ramya S."/>
        </authorList>
    </citation>
    <scope>NUCLEOTIDE SEQUENCE [LARGE SCALE GENOMIC DNA]</scope>
    <source>
        <strain evidence="3 4">VRMG2420</strain>
    </source>
</reference>
<name>A0ABW8B6W6_9ACTN</name>
<dbReference type="RefSeq" id="WP_399591134.1">
    <property type="nucleotide sequence ID" value="NZ_JBITPR010000018.1"/>
</dbReference>
<evidence type="ECO:0008006" key="5">
    <source>
        <dbReference type="Google" id="ProtNLM"/>
    </source>
</evidence>
<evidence type="ECO:0000256" key="1">
    <source>
        <dbReference type="SAM" id="MobiDB-lite"/>
    </source>
</evidence>
<feature type="chain" id="PRO_5045773913" description="Secreted protein" evidence="2">
    <location>
        <begin position="23"/>
        <end position="358"/>
    </location>
</feature>
<evidence type="ECO:0000256" key="2">
    <source>
        <dbReference type="SAM" id="SignalP"/>
    </source>
</evidence>
<dbReference type="Proteomes" id="UP001614264">
    <property type="component" value="Unassembled WGS sequence"/>
</dbReference>
<feature type="signal peptide" evidence="2">
    <location>
        <begin position="1"/>
        <end position="22"/>
    </location>
</feature>
<proteinExistence type="predicted"/>
<feature type="region of interest" description="Disordered" evidence="1">
    <location>
        <begin position="119"/>
        <end position="308"/>
    </location>
</feature>
<gene>
    <name evidence="3" type="ORF">AB4829_04780</name>
</gene>
<organism evidence="3 4">
    <name type="scientific">Streptomyces salinarius</name>
    <dbReference type="NCBI Taxonomy" id="2762598"/>
    <lineage>
        <taxon>Bacteria</taxon>
        <taxon>Bacillati</taxon>
        <taxon>Actinomycetota</taxon>
        <taxon>Actinomycetes</taxon>
        <taxon>Kitasatosporales</taxon>
        <taxon>Streptomycetaceae</taxon>
        <taxon>Streptomyces</taxon>
    </lineage>
</organism>
<keyword evidence="4" id="KW-1185">Reference proteome</keyword>
<keyword evidence="2" id="KW-0732">Signal</keyword>
<sequence>MRRTARALSAAVLASAALGVGAGVGAADPGVPPPPADAGEPVAPPSADDSAAVPPSSAAEAVPPPSGQAAARVSPAAAAPGDTVTVSVSCAPTGGSAPATLDATSAAFEEGTVALRKVADDGGTTSGPTYRGTARIAAAHPTPERAETNSAAPKEAAPPEGVAGTGGAAGAGDAAGTWDAARAGDAAETEDAAGTGDLAGTGDAAGVEDWAETEDPAGVADDWTVDGACPDASGGEAGDPWSATMSVPEESGAGAGAGATKPGCQESAAPRAGTSTHGTPCTPTKPACPEPTAPRGESATQGTPCGGASAEHGVRAGAGGTFGDSVPALVAGGVLIAGAAGAAAHRLRLHLRGEAGKR</sequence>
<accession>A0ABW8B6W6</accession>